<protein>
    <submittedName>
        <fullName evidence="3">Uncharacterized protein</fullName>
    </submittedName>
</protein>
<feature type="signal peptide" evidence="2">
    <location>
        <begin position="1"/>
        <end position="26"/>
    </location>
</feature>
<organism evidence="3 4">
    <name type="scientific">Methylorubrum extorquens</name>
    <name type="common">Methylobacterium dichloromethanicum</name>
    <name type="synonym">Methylobacterium extorquens</name>
    <dbReference type="NCBI Taxonomy" id="408"/>
    <lineage>
        <taxon>Bacteria</taxon>
        <taxon>Pseudomonadati</taxon>
        <taxon>Pseudomonadota</taxon>
        <taxon>Alphaproteobacteria</taxon>
        <taxon>Hyphomicrobiales</taxon>
        <taxon>Methylobacteriaceae</taxon>
        <taxon>Methylorubrum</taxon>
    </lineage>
</organism>
<dbReference type="Proteomes" id="UP000233769">
    <property type="component" value="Chromosome tk0001"/>
</dbReference>
<evidence type="ECO:0000313" key="4">
    <source>
        <dbReference type="Proteomes" id="UP000233769"/>
    </source>
</evidence>
<dbReference type="AlphaFoldDB" id="A0A2N9AZ81"/>
<feature type="compositionally biased region" description="Pro residues" evidence="1">
    <location>
        <begin position="141"/>
        <end position="153"/>
    </location>
</feature>
<keyword evidence="2" id="KW-0732">Signal</keyword>
<evidence type="ECO:0000256" key="2">
    <source>
        <dbReference type="SAM" id="SignalP"/>
    </source>
</evidence>
<accession>A0A2N9AZ81</accession>
<feature type="compositionally biased region" description="Low complexity" evidence="1">
    <location>
        <begin position="63"/>
        <end position="73"/>
    </location>
</feature>
<proteinExistence type="predicted"/>
<gene>
    <name evidence="3" type="ORF">TK0001_6068</name>
</gene>
<evidence type="ECO:0000256" key="1">
    <source>
        <dbReference type="SAM" id="MobiDB-lite"/>
    </source>
</evidence>
<feature type="compositionally biased region" description="Low complexity" evidence="1">
    <location>
        <begin position="122"/>
        <end position="140"/>
    </location>
</feature>
<feature type="region of interest" description="Disordered" evidence="1">
    <location>
        <begin position="58"/>
        <end position="156"/>
    </location>
</feature>
<name>A0A2N9AZ81_METEX</name>
<evidence type="ECO:0000313" key="3">
    <source>
        <dbReference type="EMBL" id="SOR32627.1"/>
    </source>
</evidence>
<feature type="compositionally biased region" description="Polar residues" evidence="1">
    <location>
        <begin position="93"/>
        <end position="106"/>
    </location>
</feature>
<feature type="chain" id="PRO_5014996694" evidence="2">
    <location>
        <begin position="27"/>
        <end position="205"/>
    </location>
</feature>
<reference evidence="4" key="1">
    <citation type="submission" date="2017-10" db="EMBL/GenBank/DDBJ databases">
        <authorList>
            <person name="Regsiter A."/>
            <person name="William W."/>
        </authorList>
    </citation>
    <scope>NUCLEOTIDE SEQUENCE [LARGE SCALE GENOMIC DNA]</scope>
</reference>
<dbReference type="EMBL" id="LT962688">
    <property type="protein sequence ID" value="SOR32627.1"/>
    <property type="molecule type" value="Genomic_DNA"/>
</dbReference>
<sequence length="205" mass="20149">MKPSPIIRHLAGGLAACALLAGTALAQDASPSAPATLQTSGKPANLCQELVAFVKQPEPANKAAATPQQQATAVSNPSGKTEGGKPADGGEPQKTSGLSGAVSETGNGPAPGAATNNSKPEAAAGNPADNPNAKANALAKNPPPPAPPAPAPKPDVATIEKIEAAAGANDLAACREAARSMRVAGVVMPPPLLALAALDLKFFQQ</sequence>